<reference evidence="3" key="2">
    <citation type="submission" date="2022-06" db="UniProtKB">
        <authorList>
            <consortium name="EnsemblMetazoa"/>
        </authorList>
    </citation>
    <scope>IDENTIFICATION</scope>
    <source>
        <strain evidence="3">PS312</strain>
    </source>
</reference>
<accession>A0A2A6BXU0</accession>
<sequence length="108" mass="12213">MPPLLRVWLLFIALLGLCSMKPTGKNPSSDEDSSDEMSIPNKDEDSSSENPIEELFPYEQFDLRKHQINRTVHDYNGDKEWKKIGRLFSAVCKFACPVLAPLALAFLG</sequence>
<reference evidence="4" key="1">
    <citation type="journal article" date="2008" name="Nat. Genet.">
        <title>The Pristionchus pacificus genome provides a unique perspective on nematode lifestyle and parasitism.</title>
        <authorList>
            <person name="Dieterich C."/>
            <person name="Clifton S.W."/>
            <person name="Schuster L.N."/>
            <person name="Chinwalla A."/>
            <person name="Delehaunty K."/>
            <person name="Dinkelacker I."/>
            <person name="Fulton L."/>
            <person name="Fulton R."/>
            <person name="Godfrey J."/>
            <person name="Minx P."/>
            <person name="Mitreva M."/>
            <person name="Roeseler W."/>
            <person name="Tian H."/>
            <person name="Witte H."/>
            <person name="Yang S.P."/>
            <person name="Wilson R.K."/>
            <person name="Sommer R.J."/>
        </authorList>
    </citation>
    <scope>NUCLEOTIDE SEQUENCE [LARGE SCALE GENOMIC DNA]</scope>
    <source>
        <strain evidence="4">PS312</strain>
    </source>
</reference>
<evidence type="ECO:0000256" key="1">
    <source>
        <dbReference type="SAM" id="MobiDB-lite"/>
    </source>
</evidence>
<keyword evidence="4" id="KW-1185">Reference proteome</keyword>
<gene>
    <name evidence="3" type="primary">WBGene00280959</name>
</gene>
<accession>A0A8R1UZR1</accession>
<dbReference type="EnsemblMetazoa" id="PPA42590.1">
    <property type="protein sequence ID" value="PPA42590.1"/>
    <property type="gene ID" value="WBGene00280959"/>
</dbReference>
<protein>
    <submittedName>
        <fullName evidence="3">Uncharacterized protein</fullName>
    </submittedName>
</protein>
<evidence type="ECO:0000313" key="3">
    <source>
        <dbReference type="EnsemblMetazoa" id="PPA42590.1"/>
    </source>
</evidence>
<proteinExistence type="predicted"/>
<dbReference type="AlphaFoldDB" id="A0A2A6BXU0"/>
<feature type="chain" id="PRO_5043870497" evidence="2">
    <location>
        <begin position="21"/>
        <end position="108"/>
    </location>
</feature>
<name>A0A2A6BXU0_PRIPA</name>
<organism evidence="3 4">
    <name type="scientific">Pristionchus pacificus</name>
    <name type="common">Parasitic nematode worm</name>
    <dbReference type="NCBI Taxonomy" id="54126"/>
    <lineage>
        <taxon>Eukaryota</taxon>
        <taxon>Metazoa</taxon>
        <taxon>Ecdysozoa</taxon>
        <taxon>Nematoda</taxon>
        <taxon>Chromadorea</taxon>
        <taxon>Rhabditida</taxon>
        <taxon>Rhabditina</taxon>
        <taxon>Diplogasteromorpha</taxon>
        <taxon>Diplogasteroidea</taxon>
        <taxon>Neodiplogasteridae</taxon>
        <taxon>Pristionchus</taxon>
    </lineage>
</organism>
<evidence type="ECO:0000256" key="2">
    <source>
        <dbReference type="SAM" id="SignalP"/>
    </source>
</evidence>
<dbReference type="Proteomes" id="UP000005239">
    <property type="component" value="Unassembled WGS sequence"/>
</dbReference>
<evidence type="ECO:0000313" key="4">
    <source>
        <dbReference type="Proteomes" id="UP000005239"/>
    </source>
</evidence>
<feature type="region of interest" description="Disordered" evidence="1">
    <location>
        <begin position="23"/>
        <end position="52"/>
    </location>
</feature>
<feature type="signal peptide" evidence="2">
    <location>
        <begin position="1"/>
        <end position="20"/>
    </location>
</feature>
<keyword evidence="2" id="KW-0732">Signal</keyword>